<evidence type="ECO:0000313" key="2">
    <source>
        <dbReference type="EMBL" id="ORY44185.1"/>
    </source>
</evidence>
<reference evidence="2 3" key="1">
    <citation type="submission" date="2016-07" db="EMBL/GenBank/DDBJ databases">
        <title>Pervasive Adenine N6-methylation of Active Genes in Fungi.</title>
        <authorList>
            <consortium name="DOE Joint Genome Institute"/>
            <person name="Mondo S.J."/>
            <person name="Dannebaum R.O."/>
            <person name="Kuo R.C."/>
            <person name="Labutti K."/>
            <person name="Haridas S."/>
            <person name="Kuo A."/>
            <person name="Salamov A."/>
            <person name="Ahrendt S.R."/>
            <person name="Lipzen A."/>
            <person name="Sullivan W."/>
            <person name="Andreopoulos W.B."/>
            <person name="Clum A."/>
            <person name="Lindquist E."/>
            <person name="Daum C."/>
            <person name="Ramamoorthy G.K."/>
            <person name="Gryganskyi A."/>
            <person name="Culley D."/>
            <person name="Magnuson J.K."/>
            <person name="James T.Y."/>
            <person name="O'Malley M.A."/>
            <person name="Stajich J.E."/>
            <person name="Spatafora J.W."/>
            <person name="Visel A."/>
            <person name="Grigoriev I.V."/>
        </authorList>
    </citation>
    <scope>NUCLEOTIDE SEQUENCE [LARGE SCALE GENOMIC DNA]</scope>
    <source>
        <strain evidence="2 3">JEL800</strain>
    </source>
</reference>
<protein>
    <submittedName>
        <fullName evidence="2">Uncharacterized protein</fullName>
    </submittedName>
</protein>
<keyword evidence="3" id="KW-1185">Reference proteome</keyword>
<comment type="caution">
    <text evidence="2">The sequence shown here is derived from an EMBL/GenBank/DDBJ whole genome shotgun (WGS) entry which is preliminary data.</text>
</comment>
<feature type="compositionally biased region" description="Polar residues" evidence="1">
    <location>
        <begin position="10"/>
        <end position="23"/>
    </location>
</feature>
<proteinExistence type="predicted"/>
<gene>
    <name evidence="2" type="ORF">BCR33DRAFT_717262</name>
</gene>
<organism evidence="2 3">
    <name type="scientific">Rhizoclosmatium globosum</name>
    <dbReference type="NCBI Taxonomy" id="329046"/>
    <lineage>
        <taxon>Eukaryota</taxon>
        <taxon>Fungi</taxon>
        <taxon>Fungi incertae sedis</taxon>
        <taxon>Chytridiomycota</taxon>
        <taxon>Chytridiomycota incertae sedis</taxon>
        <taxon>Chytridiomycetes</taxon>
        <taxon>Chytridiales</taxon>
        <taxon>Chytriomycetaceae</taxon>
        <taxon>Rhizoclosmatium</taxon>
    </lineage>
</organism>
<feature type="region of interest" description="Disordered" evidence="1">
    <location>
        <begin position="1"/>
        <end position="23"/>
    </location>
</feature>
<accession>A0A1Y2CD02</accession>
<feature type="region of interest" description="Disordered" evidence="1">
    <location>
        <begin position="172"/>
        <end position="192"/>
    </location>
</feature>
<dbReference type="AlphaFoldDB" id="A0A1Y2CD02"/>
<dbReference type="Proteomes" id="UP000193642">
    <property type="component" value="Unassembled WGS sequence"/>
</dbReference>
<evidence type="ECO:0000313" key="3">
    <source>
        <dbReference type="Proteomes" id="UP000193642"/>
    </source>
</evidence>
<sequence length="268" mass="30718">MSSVRPRMLQSGQFPRYSNRTPLNTPSINIVSLDSEQADSLTPLPPTSNPSALLVRSDGWDVETLEAEEISVNEAVTTLDRYQNARKNTGHGFYSDSEDGVLQSVRVFPNNRRNQDTPLHEYLDSMVSIHLMKIGSKTTPLSIPTVKTTKQATITPKKFLFRKLKTKTPRPSARISERKSIVHPTPPQSDTESLDLRFNKAERESRNLSEAEIPYWIDIFLTASILLEKHVIMIQRTWRRYQNENRHVHFLDAVVYLQRSEFLSVTLI</sequence>
<name>A0A1Y2CD02_9FUNG</name>
<dbReference type="EMBL" id="MCGO01000023">
    <property type="protein sequence ID" value="ORY44185.1"/>
    <property type="molecule type" value="Genomic_DNA"/>
</dbReference>
<evidence type="ECO:0000256" key="1">
    <source>
        <dbReference type="SAM" id="MobiDB-lite"/>
    </source>
</evidence>